<protein>
    <submittedName>
        <fullName evidence="1">Uncharacterized protein</fullName>
    </submittedName>
</protein>
<dbReference type="Proteomes" id="UP001064048">
    <property type="component" value="Chromosome 2"/>
</dbReference>
<keyword evidence="2" id="KW-1185">Reference proteome</keyword>
<accession>A0ACC0KUY3</accession>
<proteinExistence type="predicted"/>
<name>A0ACC0KUY3_CHOFU</name>
<evidence type="ECO:0000313" key="1">
    <source>
        <dbReference type="EMBL" id="KAI8440108.1"/>
    </source>
</evidence>
<organism evidence="1 2">
    <name type="scientific">Choristoneura fumiferana</name>
    <name type="common">Spruce budworm moth</name>
    <name type="synonym">Archips fumiferana</name>
    <dbReference type="NCBI Taxonomy" id="7141"/>
    <lineage>
        <taxon>Eukaryota</taxon>
        <taxon>Metazoa</taxon>
        <taxon>Ecdysozoa</taxon>
        <taxon>Arthropoda</taxon>
        <taxon>Hexapoda</taxon>
        <taxon>Insecta</taxon>
        <taxon>Pterygota</taxon>
        <taxon>Neoptera</taxon>
        <taxon>Endopterygota</taxon>
        <taxon>Lepidoptera</taxon>
        <taxon>Glossata</taxon>
        <taxon>Ditrysia</taxon>
        <taxon>Tortricoidea</taxon>
        <taxon>Tortricidae</taxon>
        <taxon>Tortricinae</taxon>
        <taxon>Choristoneura</taxon>
    </lineage>
</organism>
<evidence type="ECO:0000313" key="2">
    <source>
        <dbReference type="Proteomes" id="UP001064048"/>
    </source>
</evidence>
<sequence>MARTKPMNERSITRPAVTMALEKSCCATILAKSLSVERRCGRCGECGSTVEHLVGSGAGGLMPGAAPAQHPPNMLQPMEEMILPPKRQAVVDRLRRRLDIYRRRQIECVPRFDQSFTGACEQQNLETNALQKRFLEGKAKRQAKKSDRKPDLPSISGNLHSSVHVAVHPPEMCEETERCA</sequence>
<comment type="caution">
    <text evidence="1">The sequence shown here is derived from an EMBL/GenBank/DDBJ whole genome shotgun (WGS) entry which is preliminary data.</text>
</comment>
<dbReference type="EMBL" id="CM046102">
    <property type="protein sequence ID" value="KAI8440108.1"/>
    <property type="molecule type" value="Genomic_DNA"/>
</dbReference>
<reference evidence="1 2" key="1">
    <citation type="journal article" date="2022" name="Genome Biol. Evol.">
        <title>The Spruce Budworm Genome: Reconstructing the Evolutionary History of Antifreeze Proteins.</title>
        <authorList>
            <person name="Beliveau C."/>
            <person name="Gagne P."/>
            <person name="Picq S."/>
            <person name="Vernygora O."/>
            <person name="Keeling C.I."/>
            <person name="Pinkney K."/>
            <person name="Doucet D."/>
            <person name="Wen F."/>
            <person name="Johnston J.S."/>
            <person name="Maaroufi H."/>
            <person name="Boyle B."/>
            <person name="Laroche J."/>
            <person name="Dewar K."/>
            <person name="Juretic N."/>
            <person name="Blackburn G."/>
            <person name="Nisole A."/>
            <person name="Brunet B."/>
            <person name="Brandao M."/>
            <person name="Lumley L."/>
            <person name="Duan J."/>
            <person name="Quan G."/>
            <person name="Lucarotti C.J."/>
            <person name="Roe A.D."/>
            <person name="Sperling F.A.H."/>
            <person name="Levesque R.C."/>
            <person name="Cusson M."/>
        </authorList>
    </citation>
    <scope>NUCLEOTIDE SEQUENCE [LARGE SCALE GENOMIC DNA]</scope>
    <source>
        <strain evidence="1">Glfc:IPQL:Cfum</strain>
    </source>
</reference>
<gene>
    <name evidence="1" type="ORF">MSG28_001521</name>
</gene>